<protein>
    <submittedName>
        <fullName evidence="2">Protein-tyrosine-phosphatase</fullName>
    </submittedName>
</protein>
<comment type="caution">
    <text evidence="2">The sequence shown here is derived from an EMBL/GenBank/DDBJ whole genome shotgun (WGS) entry which is preliminary data.</text>
</comment>
<feature type="domain" description="Phosphotyrosine protein phosphatase I" evidence="1">
    <location>
        <begin position="2"/>
        <end position="120"/>
    </location>
</feature>
<dbReference type="PANTHER" id="PTHR11717">
    <property type="entry name" value="LOW MOLECULAR WEIGHT PROTEIN TYROSINE PHOSPHATASE"/>
    <property type="match status" value="1"/>
</dbReference>
<evidence type="ECO:0000313" key="2">
    <source>
        <dbReference type="EMBL" id="SKC46537.1"/>
    </source>
</evidence>
<dbReference type="InterPro" id="IPR023485">
    <property type="entry name" value="Ptyr_pPase"/>
</dbReference>
<dbReference type="Pfam" id="PF01451">
    <property type="entry name" value="LMWPc"/>
    <property type="match status" value="1"/>
</dbReference>
<name>A0ABY1LMC8_9MICO</name>
<dbReference type="SMART" id="SM00226">
    <property type="entry name" value="LMWPc"/>
    <property type="match status" value="1"/>
</dbReference>
<proteinExistence type="predicted"/>
<dbReference type="EMBL" id="FUZO01000001">
    <property type="protein sequence ID" value="SKC46537.1"/>
    <property type="molecule type" value="Genomic_DNA"/>
</dbReference>
<organism evidence="2 3">
    <name type="scientific">Plantibacter cousiniae</name>
    <name type="common">nom. nud.</name>
    <dbReference type="NCBI Taxonomy" id="199709"/>
    <lineage>
        <taxon>Bacteria</taxon>
        <taxon>Bacillati</taxon>
        <taxon>Actinomycetota</taxon>
        <taxon>Actinomycetes</taxon>
        <taxon>Micrococcales</taxon>
        <taxon>Microbacteriaceae</taxon>
        <taxon>Plantibacter</taxon>
    </lineage>
</organism>
<dbReference type="InterPro" id="IPR036196">
    <property type="entry name" value="Ptyr_pPase_sf"/>
</dbReference>
<keyword evidence="3" id="KW-1185">Reference proteome</keyword>
<gene>
    <name evidence="2" type="ORF">SAMN06295973_1184</name>
</gene>
<dbReference type="PANTHER" id="PTHR11717:SF31">
    <property type="entry name" value="LOW MOLECULAR WEIGHT PROTEIN-TYROSINE-PHOSPHATASE ETP-RELATED"/>
    <property type="match status" value="1"/>
</dbReference>
<dbReference type="Gene3D" id="3.40.50.2300">
    <property type="match status" value="1"/>
</dbReference>
<reference evidence="2 3" key="1">
    <citation type="submission" date="2017-02" db="EMBL/GenBank/DDBJ databases">
        <authorList>
            <person name="Varghese N."/>
            <person name="Submissions S."/>
        </authorList>
    </citation>
    <scope>NUCLEOTIDE SEQUENCE [LARGE SCALE GENOMIC DNA]</scope>
    <source>
        <strain evidence="2 3">VKM Ac-1787</strain>
    </source>
</reference>
<sequence length="211" mass="22234">MARILVVCSANVCRSPLAEQLLQARLSTIPGFDRLVCSSAGIEVSRGHEMCVDAAAVLGLPSEGPKASAHRARRVTKSMIGGAGLVLTASRAERSALAKLSPEARSKVFTLREAAALAEAPDQAIATWRPGAGTTADQRLSDLAALLNARRGLAPAPKPERTGLFARFGSDVDPLDIADGHNLGKRAHRTTLRSVQRSVERFGAAVEALPR</sequence>
<evidence type="ECO:0000313" key="3">
    <source>
        <dbReference type="Proteomes" id="UP000190827"/>
    </source>
</evidence>
<dbReference type="Proteomes" id="UP000190827">
    <property type="component" value="Unassembled WGS sequence"/>
</dbReference>
<dbReference type="SUPFAM" id="SSF52788">
    <property type="entry name" value="Phosphotyrosine protein phosphatases I"/>
    <property type="match status" value="1"/>
</dbReference>
<dbReference type="RefSeq" id="WP_167374523.1">
    <property type="nucleotide sequence ID" value="NZ_FUZO01000001.1"/>
</dbReference>
<dbReference type="InterPro" id="IPR050438">
    <property type="entry name" value="LMW_PTPase"/>
</dbReference>
<evidence type="ECO:0000259" key="1">
    <source>
        <dbReference type="SMART" id="SM00226"/>
    </source>
</evidence>
<accession>A0ABY1LMC8</accession>